<dbReference type="CDD" id="cd00038">
    <property type="entry name" value="CAP_ED"/>
    <property type="match status" value="1"/>
</dbReference>
<dbReference type="RefSeq" id="WP_148539934.1">
    <property type="nucleotide sequence ID" value="NZ_VSDQ01000163.1"/>
</dbReference>
<dbReference type="AlphaFoldDB" id="A0A5D0JBS5"/>
<protein>
    <submittedName>
        <fullName evidence="2">Crp/Fnr family transcriptional regulator</fullName>
    </submittedName>
</protein>
<name>A0A5D0JBS5_9FLAO</name>
<dbReference type="OrthoDB" id="1092431at2"/>
<organism evidence="2 3">
    <name type="scientific">Seonamhaeicola marinus</name>
    <dbReference type="NCBI Taxonomy" id="1912246"/>
    <lineage>
        <taxon>Bacteria</taxon>
        <taxon>Pseudomonadati</taxon>
        <taxon>Bacteroidota</taxon>
        <taxon>Flavobacteriia</taxon>
        <taxon>Flavobacteriales</taxon>
        <taxon>Flavobacteriaceae</taxon>
    </lineage>
</organism>
<dbReference type="PROSITE" id="PS50042">
    <property type="entry name" value="CNMP_BINDING_3"/>
    <property type="match status" value="1"/>
</dbReference>
<proteinExistence type="predicted"/>
<dbReference type="Proteomes" id="UP000323930">
    <property type="component" value="Unassembled WGS sequence"/>
</dbReference>
<dbReference type="Pfam" id="PF00027">
    <property type="entry name" value="cNMP_binding"/>
    <property type="match status" value="1"/>
</dbReference>
<keyword evidence="3" id="KW-1185">Reference proteome</keyword>
<comment type="caution">
    <text evidence="2">The sequence shown here is derived from an EMBL/GenBank/DDBJ whole genome shotgun (WGS) entry which is preliminary data.</text>
</comment>
<reference evidence="2 3" key="1">
    <citation type="submission" date="2019-08" db="EMBL/GenBank/DDBJ databases">
        <title>Seonamhaeicola sediminis sp. nov., isolated from marine sediment.</title>
        <authorList>
            <person name="Cao W.R."/>
        </authorList>
    </citation>
    <scope>NUCLEOTIDE SEQUENCE [LARGE SCALE GENOMIC DNA]</scope>
    <source>
        <strain evidence="2 3">B011</strain>
    </source>
</reference>
<evidence type="ECO:0000259" key="1">
    <source>
        <dbReference type="PROSITE" id="PS50042"/>
    </source>
</evidence>
<dbReference type="SUPFAM" id="SSF51206">
    <property type="entry name" value="cAMP-binding domain-like"/>
    <property type="match status" value="1"/>
</dbReference>
<dbReference type="InterPro" id="IPR000595">
    <property type="entry name" value="cNMP-bd_dom"/>
</dbReference>
<feature type="domain" description="Cyclic nucleotide-binding" evidence="1">
    <location>
        <begin position="11"/>
        <end position="113"/>
    </location>
</feature>
<sequence>MKQQLLDYFNRYVSFSEEDIDSFFKYLTTASYKKKDFILKEGAICKTTFFITSGLVRTFKIDDKGNEKILHFGIENWWVTNMESFVLQQPSKVYIQALEDTNVLQISKVDLEKAYTAIPKLERAFRLITEKMLIAMERKNEYYLKLNSKERYVDFVRQLKPFSQRVPQYMIASYLDITPEYLSELRKST</sequence>
<evidence type="ECO:0000313" key="2">
    <source>
        <dbReference type="EMBL" id="TYA92328.1"/>
    </source>
</evidence>
<dbReference type="InterPro" id="IPR018490">
    <property type="entry name" value="cNMP-bd_dom_sf"/>
</dbReference>
<evidence type="ECO:0000313" key="3">
    <source>
        <dbReference type="Proteomes" id="UP000323930"/>
    </source>
</evidence>
<accession>A0A5D0JBS5</accession>
<gene>
    <name evidence="2" type="ORF">FUA24_02520</name>
</gene>
<dbReference type="Gene3D" id="2.60.120.10">
    <property type="entry name" value="Jelly Rolls"/>
    <property type="match status" value="1"/>
</dbReference>
<dbReference type="InterPro" id="IPR014710">
    <property type="entry name" value="RmlC-like_jellyroll"/>
</dbReference>
<dbReference type="EMBL" id="VSDQ01000163">
    <property type="protein sequence ID" value="TYA92328.1"/>
    <property type="molecule type" value="Genomic_DNA"/>
</dbReference>